<dbReference type="PROSITE" id="PS50305">
    <property type="entry name" value="SIRTUIN"/>
    <property type="match status" value="1"/>
</dbReference>
<dbReference type="Pfam" id="PF02146">
    <property type="entry name" value="SIR2"/>
    <property type="match status" value="2"/>
</dbReference>
<dbReference type="Gene3D" id="3.30.1600.10">
    <property type="entry name" value="SIR2/SIRT2 'Small Domain"/>
    <property type="match status" value="1"/>
</dbReference>
<evidence type="ECO:0000256" key="2">
    <source>
        <dbReference type="ARBA" id="ARBA00006924"/>
    </source>
</evidence>
<dbReference type="InterPro" id="IPR003000">
    <property type="entry name" value="Sirtuin"/>
</dbReference>
<keyword evidence="5" id="KW-0496">Mitochondrion</keyword>
<feature type="binding site" evidence="6">
    <location>
        <position position="799"/>
    </location>
    <ligand>
        <name>Zn(2+)</name>
        <dbReference type="ChEBI" id="CHEBI:29105"/>
    </ligand>
</feature>
<keyword evidence="6" id="KW-0862">Zinc</keyword>
<comment type="caution">
    <text evidence="10">The sequence shown here is derived from an EMBL/GenBank/DDBJ whole genome shotgun (WGS) entry which is preliminary data.</text>
</comment>
<dbReference type="OrthoDB" id="2919105at2759"/>
<feature type="binding site" evidence="6">
    <location>
        <position position="802"/>
    </location>
    <ligand>
        <name>Zn(2+)</name>
        <dbReference type="ChEBI" id="CHEBI:29105"/>
    </ligand>
</feature>
<feature type="domain" description="Deacetylase sirtuin-type" evidence="9">
    <location>
        <begin position="594"/>
        <end position="949"/>
    </location>
</feature>
<dbReference type="GO" id="GO:0000122">
    <property type="term" value="P:negative regulation of transcription by RNA polymerase II"/>
    <property type="evidence" value="ECO:0007669"/>
    <property type="project" value="TreeGrafter"/>
</dbReference>
<evidence type="ECO:0000313" key="11">
    <source>
        <dbReference type="Proteomes" id="UP000613580"/>
    </source>
</evidence>
<dbReference type="InterPro" id="IPR029035">
    <property type="entry name" value="DHS-like_NAD/FAD-binding_dom"/>
</dbReference>
<comment type="similarity">
    <text evidence="2">Belongs to the sirtuin family. Class I subfamily.</text>
</comment>
<feature type="binding site" evidence="6">
    <location>
        <position position="775"/>
    </location>
    <ligand>
        <name>Zn(2+)</name>
        <dbReference type="ChEBI" id="CHEBI:29105"/>
    </ligand>
</feature>
<keyword evidence="6" id="KW-0479">Metal-binding</keyword>
<feature type="region of interest" description="Disordered" evidence="7">
    <location>
        <begin position="961"/>
        <end position="1008"/>
    </location>
</feature>
<evidence type="ECO:0000256" key="3">
    <source>
        <dbReference type="ARBA" id="ARBA00022679"/>
    </source>
</evidence>
<gene>
    <name evidence="10" type="ORF">HMN09_00175000</name>
</gene>
<evidence type="ECO:0000256" key="7">
    <source>
        <dbReference type="SAM" id="MobiDB-lite"/>
    </source>
</evidence>
<dbReference type="EMBL" id="JACAZE010000002">
    <property type="protein sequence ID" value="KAF7320884.1"/>
    <property type="molecule type" value="Genomic_DNA"/>
</dbReference>
<evidence type="ECO:0000256" key="1">
    <source>
        <dbReference type="ARBA" id="ARBA00004173"/>
    </source>
</evidence>
<feature type="region of interest" description="Disordered" evidence="7">
    <location>
        <begin position="1030"/>
        <end position="1053"/>
    </location>
</feature>
<keyword evidence="8" id="KW-0812">Transmembrane</keyword>
<evidence type="ECO:0000259" key="9">
    <source>
        <dbReference type="PROSITE" id="PS50305"/>
    </source>
</evidence>
<dbReference type="AlphaFoldDB" id="A0A8H6TPQ9"/>
<comment type="subcellular location">
    <subcellularLocation>
        <location evidence="1">Mitochondrion</location>
    </subcellularLocation>
</comment>
<dbReference type="GO" id="GO:0031934">
    <property type="term" value="C:mating-type region heterochromatin"/>
    <property type="evidence" value="ECO:0007669"/>
    <property type="project" value="TreeGrafter"/>
</dbReference>
<feature type="active site" description="Proton acceptor" evidence="6">
    <location>
        <position position="767"/>
    </location>
</feature>
<keyword evidence="11" id="KW-1185">Reference proteome</keyword>
<dbReference type="GO" id="GO:0070403">
    <property type="term" value="F:NAD+ binding"/>
    <property type="evidence" value="ECO:0007669"/>
    <property type="project" value="InterPro"/>
</dbReference>
<feature type="compositionally biased region" description="Basic and acidic residues" evidence="7">
    <location>
        <begin position="883"/>
        <end position="893"/>
    </location>
</feature>
<dbReference type="SUPFAM" id="SSF52467">
    <property type="entry name" value="DHS-like NAD/FAD-binding domain"/>
    <property type="match status" value="1"/>
</dbReference>
<feature type="region of interest" description="Disordered" evidence="7">
    <location>
        <begin position="883"/>
        <end position="904"/>
    </location>
</feature>
<keyword evidence="8" id="KW-0472">Membrane</keyword>
<dbReference type="InterPro" id="IPR026591">
    <property type="entry name" value="Sirtuin_cat_small_dom_sf"/>
</dbReference>
<dbReference type="InterPro" id="IPR050134">
    <property type="entry name" value="NAD-dep_sirtuin_deacylases"/>
</dbReference>
<dbReference type="PANTHER" id="PTHR11085">
    <property type="entry name" value="NAD-DEPENDENT PROTEIN DEACYLASE SIRTUIN-5, MITOCHONDRIAL-RELATED"/>
    <property type="match status" value="1"/>
</dbReference>
<keyword evidence="8" id="KW-1133">Transmembrane helix</keyword>
<evidence type="ECO:0000256" key="4">
    <source>
        <dbReference type="ARBA" id="ARBA00023027"/>
    </source>
</evidence>
<evidence type="ECO:0000313" key="10">
    <source>
        <dbReference type="EMBL" id="KAF7320884.1"/>
    </source>
</evidence>
<protein>
    <submittedName>
        <fullName evidence="10">CAP10 domain-containing protein</fullName>
    </submittedName>
</protein>
<dbReference type="SMART" id="SM00672">
    <property type="entry name" value="CAP10"/>
    <property type="match status" value="1"/>
</dbReference>
<evidence type="ECO:0000256" key="6">
    <source>
        <dbReference type="PROSITE-ProRule" id="PRU00236"/>
    </source>
</evidence>
<dbReference type="GO" id="GO:0006282">
    <property type="term" value="P:regulation of DNA repair"/>
    <property type="evidence" value="ECO:0007669"/>
    <property type="project" value="TreeGrafter"/>
</dbReference>
<keyword evidence="4" id="KW-0520">NAD</keyword>
<reference evidence="10" key="1">
    <citation type="submission" date="2020-05" db="EMBL/GenBank/DDBJ databases">
        <title>Mycena genomes resolve the evolution of fungal bioluminescence.</title>
        <authorList>
            <person name="Tsai I.J."/>
        </authorList>
    </citation>
    <scope>NUCLEOTIDE SEQUENCE</scope>
    <source>
        <strain evidence="10">110903Hualien_Pintung</strain>
    </source>
</reference>
<evidence type="ECO:0000256" key="8">
    <source>
        <dbReference type="SAM" id="Phobius"/>
    </source>
</evidence>
<dbReference type="Proteomes" id="UP000613580">
    <property type="component" value="Unassembled WGS sequence"/>
</dbReference>
<feature type="binding site" evidence="6">
    <location>
        <position position="778"/>
    </location>
    <ligand>
        <name>Zn(2+)</name>
        <dbReference type="ChEBI" id="CHEBI:29105"/>
    </ligand>
</feature>
<dbReference type="InterPro" id="IPR026590">
    <property type="entry name" value="Ssirtuin_cat_dom"/>
</dbReference>
<dbReference type="GO" id="GO:1990414">
    <property type="term" value="P:replication-born double-strand break repair via sister chromatid exchange"/>
    <property type="evidence" value="ECO:0007669"/>
    <property type="project" value="TreeGrafter"/>
</dbReference>
<dbReference type="PANTHER" id="PTHR11085:SF15">
    <property type="entry name" value="NAD-DEPENDENT HISTONE DEACETYLASE HST4"/>
    <property type="match status" value="1"/>
</dbReference>
<evidence type="ECO:0000256" key="5">
    <source>
        <dbReference type="ARBA" id="ARBA00023128"/>
    </source>
</evidence>
<dbReference type="GO" id="GO:0031508">
    <property type="term" value="P:pericentric heterochromatin formation"/>
    <property type="evidence" value="ECO:0007669"/>
    <property type="project" value="TreeGrafter"/>
</dbReference>
<dbReference type="GO" id="GO:0005739">
    <property type="term" value="C:mitochondrion"/>
    <property type="evidence" value="ECO:0007669"/>
    <property type="project" value="UniProtKB-SubCell"/>
</dbReference>
<dbReference type="InterPro" id="IPR006598">
    <property type="entry name" value="CAP10"/>
</dbReference>
<feature type="transmembrane region" description="Helical" evidence="8">
    <location>
        <begin position="83"/>
        <end position="103"/>
    </location>
</feature>
<dbReference type="Gene3D" id="3.40.50.1220">
    <property type="entry name" value="TPP-binding domain"/>
    <property type="match status" value="1"/>
</dbReference>
<name>A0A8H6TPQ9_MYCCL</name>
<dbReference type="Pfam" id="PF05686">
    <property type="entry name" value="Glyco_transf_90"/>
    <property type="match status" value="1"/>
</dbReference>
<feature type="compositionally biased region" description="Polar residues" evidence="7">
    <location>
        <begin position="33"/>
        <end position="45"/>
    </location>
</feature>
<feature type="region of interest" description="Disordered" evidence="7">
    <location>
        <begin position="724"/>
        <end position="756"/>
    </location>
</feature>
<organism evidence="10 11">
    <name type="scientific">Mycena chlorophos</name>
    <name type="common">Agaric fungus</name>
    <name type="synonym">Agaricus chlorophos</name>
    <dbReference type="NCBI Taxonomy" id="658473"/>
    <lineage>
        <taxon>Eukaryota</taxon>
        <taxon>Fungi</taxon>
        <taxon>Dikarya</taxon>
        <taxon>Basidiomycota</taxon>
        <taxon>Agaricomycotina</taxon>
        <taxon>Agaricomycetes</taxon>
        <taxon>Agaricomycetidae</taxon>
        <taxon>Agaricales</taxon>
        <taxon>Marasmiineae</taxon>
        <taxon>Mycenaceae</taxon>
        <taxon>Mycena</taxon>
    </lineage>
</organism>
<dbReference type="GO" id="GO:0005634">
    <property type="term" value="C:nucleus"/>
    <property type="evidence" value="ECO:0007669"/>
    <property type="project" value="TreeGrafter"/>
</dbReference>
<keyword evidence="3" id="KW-0808">Transferase</keyword>
<accession>A0A8H6TPQ9</accession>
<dbReference type="GO" id="GO:0046872">
    <property type="term" value="F:metal ion binding"/>
    <property type="evidence" value="ECO:0007669"/>
    <property type="project" value="UniProtKB-KW"/>
</dbReference>
<feature type="region of interest" description="Disordered" evidence="7">
    <location>
        <begin position="1"/>
        <end position="51"/>
    </location>
</feature>
<dbReference type="GO" id="GO:0017136">
    <property type="term" value="F:histone deacetylase activity, NAD-dependent"/>
    <property type="evidence" value="ECO:0007669"/>
    <property type="project" value="TreeGrafter"/>
</dbReference>
<proteinExistence type="inferred from homology"/>
<sequence length="1114" mass="124891">MASSSFPWSRLGFGRGPVSDRSARSESSRPLLPTNSDGASTTSLPTGGDEDDDAAVELEMQRFDVDERASWGWRRGMERKTPYKWYLVAVLAGLLLVAGAVFFRRPPPHVLPFVKGPYHDFSALVNADVDRLIARQSKTLEQATARYRLQNRRDPPPGYSEWFNFAREHSCLIDDYKQVSRDFEPFYQLAKEDPTYFARMVDRATEKARENIVWARLSLKFGDRLLDSQGTLYSHEWPRTLSRFASFMPDMKIILNGRDEPRSLFNTRLPNMRQQALNASDRTPFEVSPRPTDKFFRDEMGCIVPDRDVGFMHPANDASGFMLFSSSTQFATDLVPVLSMTKITPCFSDILVPSEFYYSDSDWSPKAPFPDNVNWTDKIPQAYWRGKTSGGWIYGENYHAFPRFRIVDMSRTRRGAILLDVAISGFHDSLCGDRCNGNGIKKKYVTGKTAPREEMYKYKYLVDLDGNSFSGRYLGLLRSGSLVFKSTVFSEFFNDWIRPFEHYIPVRPDLSDLFDKIEWARANDAEARRIQQAGKAVADRIMTDAQNDCLFSDNRQGNVSGLLPPLTTMTYFVPLDHASAAAQPPAAPSFIQVSPNPTSSLARIAKAILKAKRIVVVCGAGVSVHAGIPDFRSSEGLFQTLKKENPKEALSSGKDLFDASVFHSENTTSLFYQMIARLSELSTAAQPTPFHKLLHTLDTRGRLLRVYTQNIDAIEEKSGLSFGVPPFQEKRHKSRTPKPELVPPEQVASSSRLPTPVPETPRCIPLHGTLQTVHCQICNHSYALADHLPAFALGMPPACPECLAMDETRQLVGKRSRGIGRLRPSVVLYNEDHKDGEGVGDVVQRDLMGLSKGKGRAGADLLLVVGTSLRVPGTKRMVREFAKAVRSRGKDPENSSPGPVSEDERPLKALYLNLDFPVPTREWEGVFDAWVQGDVQVFAEILHQEIEKEIKSKEAAMERKRRKEELAEDEKMETAACRTPKKRKLSSPTKSPPAKRRKPPSTPTPVLLKIPTPVRLKRIPEVVIVRPSAIPEKPPSRSASKAPTARSRVRGTHARKKAILAVSTPASKPDRIPAPAPVRHRLWYESYSTGFARGRVRAPARVLVVDDLNALSYL</sequence>